<protein>
    <submittedName>
        <fullName evidence="1">Cas system-associated protein</fullName>
    </submittedName>
</protein>
<proteinExistence type="predicted"/>
<organism evidence="1">
    <name type="scientific">Podoviridae sp. ctlSr7</name>
    <dbReference type="NCBI Taxonomy" id="2826573"/>
    <lineage>
        <taxon>Viruses</taxon>
        <taxon>Duplodnaviria</taxon>
        <taxon>Heunggongvirae</taxon>
        <taxon>Uroviricota</taxon>
        <taxon>Caudoviricetes</taxon>
    </lineage>
</organism>
<dbReference type="EMBL" id="BK015014">
    <property type="protein sequence ID" value="DAD87118.1"/>
    <property type="molecule type" value="Genomic_DNA"/>
</dbReference>
<reference evidence="1" key="1">
    <citation type="journal article" date="2021" name="Proc. Natl. Acad. Sci. U.S.A.">
        <title>A Catalog of Tens of Thousands of Viruses from Human Metagenomes Reveals Hidden Associations with Chronic Diseases.</title>
        <authorList>
            <person name="Tisza M.J."/>
            <person name="Buck C.B."/>
        </authorList>
    </citation>
    <scope>NUCLEOTIDE SEQUENCE</scope>
    <source>
        <strain evidence="1">CtlSr7</strain>
    </source>
</reference>
<sequence>MVYMITYDLNSTGQRYSELISAIKGASNGCWCTYWKSSYLIQSPLSPSQIADRLKPYLDSNDRLIVIEVKRNYEGWLTDDEWSYINDMF</sequence>
<evidence type="ECO:0000313" key="1">
    <source>
        <dbReference type="EMBL" id="DAD87118.1"/>
    </source>
</evidence>
<name>A0A8S5MXM7_9CAUD</name>
<accession>A0A8S5MXM7</accession>